<feature type="region of interest" description="Disordered" evidence="1">
    <location>
        <begin position="1"/>
        <end position="46"/>
    </location>
</feature>
<dbReference type="Proteomes" id="UP000199087">
    <property type="component" value="Unassembled WGS sequence"/>
</dbReference>
<dbReference type="STRING" id="1499688.BN000_02698"/>
<dbReference type="EMBL" id="CVRB01000003">
    <property type="protein sequence ID" value="CRK82752.1"/>
    <property type="molecule type" value="Genomic_DNA"/>
</dbReference>
<reference evidence="3" key="1">
    <citation type="submission" date="2015-05" db="EMBL/GenBank/DDBJ databases">
        <authorList>
            <person name="Urmite Genomes"/>
        </authorList>
    </citation>
    <scope>NUCLEOTIDE SEQUENCE [LARGE SCALE GENOMIC DNA]</scope>
    <source>
        <strain evidence="3">LF1</strain>
    </source>
</reference>
<evidence type="ECO:0000313" key="3">
    <source>
        <dbReference type="Proteomes" id="UP000199087"/>
    </source>
</evidence>
<dbReference type="RefSeq" id="WP_176699776.1">
    <property type="nucleotide sequence ID" value="NZ_CVRB01000003.1"/>
</dbReference>
<sequence length="46" mass="5226">MSKRNPITYTGKVLDQRNNLTGPDNSDKASYPKRPKNVPIQQPNKD</sequence>
<organism evidence="2 3">
    <name type="scientific">Neobacillus massiliamazoniensis</name>
    <dbReference type="NCBI Taxonomy" id="1499688"/>
    <lineage>
        <taxon>Bacteria</taxon>
        <taxon>Bacillati</taxon>
        <taxon>Bacillota</taxon>
        <taxon>Bacilli</taxon>
        <taxon>Bacillales</taxon>
        <taxon>Bacillaceae</taxon>
        <taxon>Neobacillus</taxon>
    </lineage>
</organism>
<accession>A0A0U1NY94</accession>
<evidence type="ECO:0000313" key="2">
    <source>
        <dbReference type="EMBL" id="CRK82752.1"/>
    </source>
</evidence>
<dbReference type="AlphaFoldDB" id="A0A0U1NY94"/>
<keyword evidence="3" id="KW-1185">Reference proteome</keyword>
<gene>
    <name evidence="2" type="ORF">BN000_02698</name>
</gene>
<name>A0A0U1NY94_9BACI</name>
<proteinExistence type="predicted"/>
<evidence type="ECO:0000256" key="1">
    <source>
        <dbReference type="SAM" id="MobiDB-lite"/>
    </source>
</evidence>
<protein>
    <submittedName>
        <fullName evidence="2">Uncharacterized protein</fullName>
    </submittedName>
</protein>